<dbReference type="RefSeq" id="WP_339095330.1">
    <property type="nucleotide sequence ID" value="NZ_CP149782.1"/>
</dbReference>
<proteinExistence type="predicted"/>
<sequence>MTDPKRRNVWPSESGFHRPSPAAPDEAASAIPGVRAIRTSAAAPQAPAEPGVQVRPVRRPAGSGGESSLEALSGLDTRPERPAQTAAHVRAVRRPPTPAELRRPEPVAPPPATPLATAPAPAEEPSDTPAPAPQSGWLNHALSDWLQEPSGHTKTPQAAAPQPQTPPPAAPKLPSVRQIVGADANDEAAPASLPRQVPLTLQEALASDLLPDLPVELLERLWQQEQAALAPQPAAEAAPVASNPPDPQPPLSAMPAGPHVVVPHLEPMFPGVSPFLARFLPLSAPQQMGLNARFCDLHAFLKYLHDLGWYGYLHVAMGDLSTYALVYEGRVVAAAAVNATGEQALGELLSLYEQGATMATYPLPPAYAHVLSGVGSRAWKFDLTEDFTGLYADPEGALFYSRGEVVATMPAGLPYEGAFPAPLRPQTLILPRSFAGWAHQLYVLTLRGRDANNPITGVYHEFRSKYGEAAAQFIRALGEKQTPAEYAVKTDAALHDLEAMLLEFAQGGYIKEQGH</sequence>
<accession>A0AAU6Q0G0</accession>
<feature type="compositionally biased region" description="Low complexity" evidence="1">
    <location>
        <begin position="66"/>
        <end position="75"/>
    </location>
</feature>
<feature type="compositionally biased region" description="Low complexity" evidence="1">
    <location>
        <begin position="114"/>
        <end position="129"/>
    </location>
</feature>
<feature type="compositionally biased region" description="Low complexity" evidence="1">
    <location>
        <begin position="229"/>
        <end position="241"/>
    </location>
</feature>
<organism evidence="2">
    <name type="scientific">Deinococcus sp. VB142</name>
    <dbReference type="NCBI Taxonomy" id="3112952"/>
    <lineage>
        <taxon>Bacteria</taxon>
        <taxon>Thermotogati</taxon>
        <taxon>Deinococcota</taxon>
        <taxon>Deinococci</taxon>
        <taxon>Deinococcales</taxon>
        <taxon>Deinococcaceae</taxon>
        <taxon>Deinococcus</taxon>
    </lineage>
</organism>
<dbReference type="AlphaFoldDB" id="A0AAU6Q0G0"/>
<feature type="region of interest" description="Disordered" evidence="1">
    <location>
        <begin position="1"/>
        <end position="173"/>
    </location>
</feature>
<dbReference type="EMBL" id="CP149782">
    <property type="protein sequence ID" value="WYF44096.1"/>
    <property type="molecule type" value="Genomic_DNA"/>
</dbReference>
<feature type="compositionally biased region" description="Low complexity" evidence="1">
    <location>
        <begin position="19"/>
        <end position="32"/>
    </location>
</feature>
<evidence type="ECO:0000256" key="1">
    <source>
        <dbReference type="SAM" id="MobiDB-lite"/>
    </source>
</evidence>
<name>A0AAU6Q0G0_9DEIO</name>
<evidence type="ECO:0000313" key="2">
    <source>
        <dbReference type="EMBL" id="WYF44096.1"/>
    </source>
</evidence>
<gene>
    <name evidence="2" type="ORF">WDJ50_11850</name>
</gene>
<protein>
    <recommendedName>
        <fullName evidence="3">DUF4388 domain-containing protein</fullName>
    </recommendedName>
</protein>
<evidence type="ECO:0008006" key="3">
    <source>
        <dbReference type="Google" id="ProtNLM"/>
    </source>
</evidence>
<reference evidence="2" key="1">
    <citation type="submission" date="2024-03" db="EMBL/GenBank/DDBJ databases">
        <title>Deinococcus weizhi sp. nov., isolated from human skin.</title>
        <authorList>
            <person name="Wei Z."/>
            <person name="Tian F."/>
            <person name="Yang C."/>
            <person name="Xin L.T."/>
            <person name="Wen Z.J."/>
            <person name="Lan K.C."/>
            <person name="Yu L."/>
            <person name="Zhe W."/>
            <person name="Dan F.D."/>
            <person name="Jun W."/>
            <person name="Rui Z."/>
            <person name="Yong X.J."/>
            <person name="Ting Y."/>
            <person name="Wei X."/>
            <person name="Xu Z.G."/>
            <person name="Xin Z."/>
            <person name="Dong F.G."/>
            <person name="Ni X.M."/>
            <person name="Zheng M.G."/>
            <person name="Chun Y."/>
            <person name="Qian W.X."/>
        </authorList>
    </citation>
    <scope>NUCLEOTIDE SEQUENCE</scope>
    <source>
        <strain evidence="2">VB142</strain>
    </source>
</reference>
<feature type="region of interest" description="Disordered" evidence="1">
    <location>
        <begin position="229"/>
        <end position="252"/>
    </location>
</feature>
<feature type="compositionally biased region" description="Pro residues" evidence="1">
    <location>
        <begin position="242"/>
        <end position="252"/>
    </location>
</feature>